<dbReference type="Pfam" id="PF01536">
    <property type="entry name" value="SAM_decarbox"/>
    <property type="match status" value="1"/>
</dbReference>
<keyword evidence="8" id="KW-0745">Spermidine biosynthesis</keyword>
<keyword evidence="13" id="KW-0670">Pyruvate</keyword>
<evidence type="ECO:0000256" key="3">
    <source>
        <dbReference type="ARBA" id="ARBA00008466"/>
    </source>
</evidence>
<evidence type="ECO:0000313" key="15">
    <source>
        <dbReference type="Proteomes" id="UP001172102"/>
    </source>
</evidence>
<dbReference type="PANTHER" id="PTHR11570">
    <property type="entry name" value="S-ADENOSYLMETHIONINE DECARBOXYLASE"/>
    <property type="match status" value="1"/>
</dbReference>
<evidence type="ECO:0000256" key="10">
    <source>
        <dbReference type="ARBA" id="ARBA00023145"/>
    </source>
</evidence>
<dbReference type="SUPFAM" id="SSF56276">
    <property type="entry name" value="S-adenosylmethionine decarboxylase"/>
    <property type="match status" value="1"/>
</dbReference>
<evidence type="ECO:0000256" key="13">
    <source>
        <dbReference type="ARBA" id="ARBA00023317"/>
    </source>
</evidence>
<dbReference type="Proteomes" id="UP001172102">
    <property type="component" value="Unassembled WGS sequence"/>
</dbReference>
<keyword evidence="11" id="KW-0456">Lyase</keyword>
<dbReference type="Gene3D" id="3.60.90.10">
    <property type="entry name" value="S-adenosylmethionine decarboxylase"/>
    <property type="match status" value="2"/>
</dbReference>
<dbReference type="InterPro" id="IPR018166">
    <property type="entry name" value="S-AdoMet_deCO2ase_CS"/>
</dbReference>
<proteinExistence type="inferred from homology"/>
<evidence type="ECO:0000256" key="7">
    <source>
        <dbReference type="ARBA" id="ARBA00022813"/>
    </source>
</evidence>
<evidence type="ECO:0000256" key="9">
    <source>
        <dbReference type="ARBA" id="ARBA00023115"/>
    </source>
</evidence>
<keyword evidence="6" id="KW-0210">Decarboxylase</keyword>
<dbReference type="GO" id="GO:0008295">
    <property type="term" value="P:spermidine biosynthetic process"/>
    <property type="evidence" value="ECO:0007669"/>
    <property type="project" value="UniProtKB-KW"/>
</dbReference>
<dbReference type="InterPro" id="IPR048283">
    <property type="entry name" value="AdoMetDC-like"/>
</dbReference>
<comment type="cofactor">
    <cofactor evidence="1">
        <name>pyruvate</name>
        <dbReference type="ChEBI" id="CHEBI:15361"/>
    </cofactor>
</comment>
<comment type="similarity">
    <text evidence="3">Belongs to the eukaryotic AdoMetDC family.</text>
</comment>
<dbReference type="EC" id="4.1.1.50" evidence="4"/>
<dbReference type="PANTHER" id="PTHR11570:SF0">
    <property type="entry name" value="S-ADENOSYLMETHIONINE DECARBOXYLASE PROENZYME"/>
    <property type="match status" value="1"/>
</dbReference>
<keyword evidence="10" id="KW-0865">Zymogen</keyword>
<gene>
    <name evidence="14" type="ORF">B0H67DRAFT_643494</name>
</gene>
<dbReference type="AlphaFoldDB" id="A0AA40E2G7"/>
<keyword evidence="12" id="KW-0704">Schiff base</keyword>
<keyword evidence="7" id="KW-0068">Autocatalytic cleavage</keyword>
<evidence type="ECO:0000313" key="14">
    <source>
        <dbReference type="EMBL" id="KAK0720213.1"/>
    </source>
</evidence>
<dbReference type="GO" id="GO:0005829">
    <property type="term" value="C:cytosol"/>
    <property type="evidence" value="ECO:0007669"/>
    <property type="project" value="TreeGrafter"/>
</dbReference>
<evidence type="ECO:0000256" key="11">
    <source>
        <dbReference type="ARBA" id="ARBA00023239"/>
    </source>
</evidence>
<evidence type="ECO:0000256" key="12">
    <source>
        <dbReference type="ARBA" id="ARBA00023270"/>
    </source>
</evidence>
<evidence type="ECO:0000256" key="5">
    <source>
        <dbReference type="ARBA" id="ARBA00022691"/>
    </source>
</evidence>
<dbReference type="EMBL" id="JAUKUA010000003">
    <property type="protein sequence ID" value="KAK0720213.1"/>
    <property type="molecule type" value="Genomic_DNA"/>
</dbReference>
<protein>
    <recommendedName>
        <fullName evidence="4">adenosylmethionine decarboxylase</fullName>
        <ecNumber evidence="4">4.1.1.50</ecNumber>
    </recommendedName>
</protein>
<dbReference type="GO" id="GO:0004014">
    <property type="term" value="F:adenosylmethionine decarboxylase activity"/>
    <property type="evidence" value="ECO:0007669"/>
    <property type="project" value="UniProtKB-EC"/>
</dbReference>
<dbReference type="PROSITE" id="PS01336">
    <property type="entry name" value="ADOMETDC"/>
    <property type="match status" value="1"/>
</dbReference>
<dbReference type="InterPro" id="IPR001985">
    <property type="entry name" value="S-AdoMet_decarboxylase_euk"/>
</dbReference>
<evidence type="ECO:0000256" key="8">
    <source>
        <dbReference type="ARBA" id="ARBA00023066"/>
    </source>
</evidence>
<organism evidence="14 15">
    <name type="scientific">Lasiosphaeris hirsuta</name>
    <dbReference type="NCBI Taxonomy" id="260670"/>
    <lineage>
        <taxon>Eukaryota</taxon>
        <taxon>Fungi</taxon>
        <taxon>Dikarya</taxon>
        <taxon>Ascomycota</taxon>
        <taxon>Pezizomycotina</taxon>
        <taxon>Sordariomycetes</taxon>
        <taxon>Sordariomycetidae</taxon>
        <taxon>Sordariales</taxon>
        <taxon>Lasiosphaeriaceae</taxon>
        <taxon>Lasiosphaeris</taxon>
    </lineage>
</organism>
<name>A0AA40E2G7_9PEZI</name>
<evidence type="ECO:0000256" key="4">
    <source>
        <dbReference type="ARBA" id="ARBA00012357"/>
    </source>
</evidence>
<dbReference type="GO" id="GO:0006597">
    <property type="term" value="P:spermine biosynthetic process"/>
    <property type="evidence" value="ECO:0007669"/>
    <property type="project" value="InterPro"/>
</dbReference>
<reference evidence="14" key="1">
    <citation type="submission" date="2023-06" db="EMBL/GenBank/DDBJ databases">
        <title>Genome-scale phylogeny and comparative genomics of the fungal order Sordariales.</title>
        <authorList>
            <consortium name="Lawrence Berkeley National Laboratory"/>
            <person name="Hensen N."/>
            <person name="Bonometti L."/>
            <person name="Westerberg I."/>
            <person name="Brannstrom I.O."/>
            <person name="Guillou S."/>
            <person name="Cros-Aarteil S."/>
            <person name="Calhoun S."/>
            <person name="Haridas S."/>
            <person name="Kuo A."/>
            <person name="Mondo S."/>
            <person name="Pangilinan J."/>
            <person name="Riley R."/>
            <person name="Labutti K."/>
            <person name="Andreopoulos B."/>
            <person name="Lipzen A."/>
            <person name="Chen C."/>
            <person name="Yanf M."/>
            <person name="Daum C."/>
            <person name="Ng V."/>
            <person name="Clum A."/>
            <person name="Steindorff A."/>
            <person name="Ohm R."/>
            <person name="Martin F."/>
            <person name="Silar P."/>
            <person name="Natvig D."/>
            <person name="Lalanne C."/>
            <person name="Gautier V."/>
            <person name="Ament-Velasquez S.L."/>
            <person name="Kruys A."/>
            <person name="Hutchinson M.I."/>
            <person name="Powell A.J."/>
            <person name="Barry K."/>
            <person name="Miller A.N."/>
            <person name="Grigoriev I.V."/>
            <person name="Debuchy R."/>
            <person name="Gladieux P."/>
            <person name="Thoren M.H."/>
            <person name="Johannesson H."/>
        </authorList>
    </citation>
    <scope>NUCLEOTIDE SEQUENCE</scope>
    <source>
        <strain evidence="14">SMH4607-1</strain>
    </source>
</reference>
<evidence type="ECO:0000256" key="1">
    <source>
        <dbReference type="ARBA" id="ARBA00001928"/>
    </source>
</evidence>
<sequence length="509" mass="56104">MVNPEIPSDYTFSPSEGTPYLTINHEVAADLDSSNAFEGPEKLLEVWFAPSPKVLPPGAKENGLKAVDSSTWEGMLDLVNCKVLSIIRSEHVDAYLLSESSMFVFAHKIILKTCGTTTLLLGLHRLLHIAAVDAGFPFHNAQSLEDVRAAATPHRVFYSRKNFLFPDKQRGPHRSWKEEVKYLDNMFENGSAYMVGRMNGDHWYLYITSPNSTLTPPQTPTESHSSSPIRLSKIPTGVITSFGATTEGNADETLEMLMTDLDPENAKQFYLEQASAVASEQVPMRTRQAGQESDSTFDVFGDCGEADIPKEQVVSAESVVVEAATTEGHALGTVVSDTCGLSDVYPTLTYPEARIDAYLFSPCGFSANGVVPAPPSTDASVTKAAHYFTVHVTPEPDCSFASFETNVPGGQNGRETSDVIEQVVNIFRPGRFSVTLFEAKGKITDVARTGEEDPRRSWGPAVKQRMERINGYRRIDRVVHDFEDYDLVFRFYEREGWVGDGGARVGEED</sequence>
<evidence type="ECO:0000256" key="6">
    <source>
        <dbReference type="ARBA" id="ARBA00022793"/>
    </source>
</evidence>
<accession>A0AA40E2G7</accession>
<comment type="caution">
    <text evidence="14">The sequence shown here is derived from an EMBL/GenBank/DDBJ whole genome shotgun (WGS) entry which is preliminary data.</text>
</comment>
<keyword evidence="5" id="KW-0949">S-adenosyl-L-methionine</keyword>
<comment type="pathway">
    <text evidence="2">Amine and polyamine biosynthesis; S-adenosylmethioninamine biosynthesis; S-adenosylmethioninamine from S-adenosyl-L-methionine: step 1/1.</text>
</comment>
<dbReference type="InterPro" id="IPR016067">
    <property type="entry name" value="S-AdoMet_deCO2ase_core"/>
</dbReference>
<keyword evidence="9" id="KW-0620">Polyamine biosynthesis</keyword>
<dbReference type="NCBIfam" id="TIGR00535">
    <property type="entry name" value="SAM_DCase"/>
    <property type="match status" value="1"/>
</dbReference>
<keyword evidence="15" id="KW-1185">Reference proteome</keyword>
<evidence type="ECO:0000256" key="2">
    <source>
        <dbReference type="ARBA" id="ARBA00004911"/>
    </source>
</evidence>